<dbReference type="PANTHER" id="PTHR44591">
    <property type="entry name" value="STRESS RESPONSE REGULATOR PROTEIN 1"/>
    <property type="match status" value="1"/>
</dbReference>
<reference evidence="4 5" key="1">
    <citation type="journal article" date="2016" name="Nat. Commun.">
        <title>Thousands of microbial genomes shed light on interconnected biogeochemical processes in an aquifer system.</title>
        <authorList>
            <person name="Anantharaman K."/>
            <person name="Brown C.T."/>
            <person name="Hug L.A."/>
            <person name="Sharon I."/>
            <person name="Castelle C.J."/>
            <person name="Probst A.J."/>
            <person name="Thomas B.C."/>
            <person name="Singh A."/>
            <person name="Wilkins M.J."/>
            <person name="Karaoz U."/>
            <person name="Brodie E.L."/>
            <person name="Williams K.H."/>
            <person name="Hubbard S.S."/>
            <person name="Banfield J.F."/>
        </authorList>
    </citation>
    <scope>NUCLEOTIDE SEQUENCE [LARGE SCALE GENOMIC DNA]</scope>
</reference>
<gene>
    <name evidence="4" type="ORF">A2771_01340</name>
</gene>
<accession>A0A1F7XVT3</accession>
<sequence>MKILLVEDDPVLRKMYSDKLDSYGYNLVTASDGQEAYEKYQNEKPNIVITDIMLPRMSGEELLEKIKSTPDGANIPVIVCTNLTLDEEKTKVMELGASEYLSKESITLTQFVEAVKKYTSPQASNAPTT</sequence>
<dbReference type="GO" id="GO:0000160">
    <property type="term" value="P:phosphorelay signal transduction system"/>
    <property type="evidence" value="ECO:0007669"/>
    <property type="project" value="InterPro"/>
</dbReference>
<protein>
    <recommendedName>
        <fullName evidence="3">Response regulatory domain-containing protein</fullName>
    </recommendedName>
</protein>
<dbReference type="SUPFAM" id="SSF52172">
    <property type="entry name" value="CheY-like"/>
    <property type="match status" value="1"/>
</dbReference>
<evidence type="ECO:0000256" key="2">
    <source>
        <dbReference type="PROSITE-ProRule" id="PRU00169"/>
    </source>
</evidence>
<dbReference type="Pfam" id="PF00072">
    <property type="entry name" value="Response_reg"/>
    <property type="match status" value="1"/>
</dbReference>
<evidence type="ECO:0000256" key="1">
    <source>
        <dbReference type="ARBA" id="ARBA00022553"/>
    </source>
</evidence>
<dbReference type="EMBL" id="MGGD01000080">
    <property type="protein sequence ID" value="OGM19143.1"/>
    <property type="molecule type" value="Genomic_DNA"/>
</dbReference>
<dbReference type="SMART" id="SM00448">
    <property type="entry name" value="REC"/>
    <property type="match status" value="1"/>
</dbReference>
<dbReference type="Gene3D" id="3.40.50.2300">
    <property type="match status" value="1"/>
</dbReference>
<feature type="domain" description="Response regulatory" evidence="3">
    <location>
        <begin position="2"/>
        <end position="118"/>
    </location>
</feature>
<feature type="modified residue" description="4-aspartylphosphate" evidence="2">
    <location>
        <position position="51"/>
    </location>
</feature>
<proteinExistence type="predicted"/>
<dbReference type="PANTHER" id="PTHR44591:SF3">
    <property type="entry name" value="RESPONSE REGULATORY DOMAIN-CONTAINING PROTEIN"/>
    <property type="match status" value="1"/>
</dbReference>
<dbReference type="AlphaFoldDB" id="A0A1F7XVT3"/>
<keyword evidence="1 2" id="KW-0597">Phosphoprotein</keyword>
<name>A0A1F7XVT3_9BACT</name>
<dbReference type="Proteomes" id="UP000176741">
    <property type="component" value="Unassembled WGS sequence"/>
</dbReference>
<evidence type="ECO:0000313" key="4">
    <source>
        <dbReference type="EMBL" id="OGM19143.1"/>
    </source>
</evidence>
<dbReference type="InterPro" id="IPR001789">
    <property type="entry name" value="Sig_transdc_resp-reg_receiver"/>
</dbReference>
<dbReference type="CDD" id="cd00156">
    <property type="entry name" value="REC"/>
    <property type="match status" value="1"/>
</dbReference>
<dbReference type="InterPro" id="IPR011006">
    <property type="entry name" value="CheY-like_superfamily"/>
</dbReference>
<comment type="caution">
    <text evidence="4">The sequence shown here is derived from an EMBL/GenBank/DDBJ whole genome shotgun (WGS) entry which is preliminary data.</text>
</comment>
<evidence type="ECO:0000313" key="5">
    <source>
        <dbReference type="Proteomes" id="UP000176741"/>
    </source>
</evidence>
<evidence type="ECO:0000259" key="3">
    <source>
        <dbReference type="PROSITE" id="PS50110"/>
    </source>
</evidence>
<dbReference type="PROSITE" id="PS50110">
    <property type="entry name" value="RESPONSE_REGULATORY"/>
    <property type="match status" value="1"/>
</dbReference>
<dbReference type="InterPro" id="IPR050595">
    <property type="entry name" value="Bact_response_regulator"/>
</dbReference>
<organism evidence="4 5">
    <name type="scientific">Candidatus Woesebacteria bacterium RIFCSPHIGHO2_01_FULL_38_26b</name>
    <dbReference type="NCBI Taxonomy" id="1802491"/>
    <lineage>
        <taxon>Bacteria</taxon>
        <taxon>Candidatus Woeseibacteriota</taxon>
    </lineage>
</organism>